<evidence type="ECO:0000313" key="2">
    <source>
        <dbReference type="Proteomes" id="UP001401887"/>
    </source>
</evidence>
<organism evidence="1 2">
    <name type="scientific">Deinococcus carri</name>
    <dbReference type="NCBI Taxonomy" id="1211323"/>
    <lineage>
        <taxon>Bacteria</taxon>
        <taxon>Thermotogati</taxon>
        <taxon>Deinococcota</taxon>
        <taxon>Deinococci</taxon>
        <taxon>Deinococcales</taxon>
        <taxon>Deinococcaceae</taxon>
        <taxon>Deinococcus</taxon>
    </lineage>
</organism>
<keyword evidence="2" id="KW-1185">Reference proteome</keyword>
<accession>A0ABP9W309</accession>
<dbReference type="RefSeq" id="WP_345459556.1">
    <property type="nucleotide sequence ID" value="NZ_BAABRP010000001.1"/>
</dbReference>
<comment type="caution">
    <text evidence="1">The sequence shown here is derived from an EMBL/GenBank/DDBJ whole genome shotgun (WGS) entry which is preliminary data.</text>
</comment>
<sequence length="148" mass="15561">MSAGLRAAFLGTTYGTAQERFRLKERRRPAPSWARGPWAIVTAWNPGAARALQATNAQDAADLLARVRAGGFSPLPAHNGEGQWREEALLIPGAQLSQAVAWGNDFGQAAVLWGTGARVALVWLDGAGKVAGLERFWAGRVVGAGADG</sequence>
<dbReference type="Pfam" id="PF11697">
    <property type="entry name" value="DUF3293"/>
    <property type="match status" value="1"/>
</dbReference>
<evidence type="ECO:0008006" key="3">
    <source>
        <dbReference type="Google" id="ProtNLM"/>
    </source>
</evidence>
<evidence type="ECO:0000313" key="1">
    <source>
        <dbReference type="EMBL" id="GAA5511496.1"/>
    </source>
</evidence>
<protein>
    <recommendedName>
        <fullName evidence="3">DUF3293 domain-containing protein</fullName>
    </recommendedName>
</protein>
<dbReference type="InterPro" id="IPR021710">
    <property type="entry name" value="DUF3293"/>
</dbReference>
<reference evidence="1 2" key="1">
    <citation type="submission" date="2024-02" db="EMBL/GenBank/DDBJ databases">
        <title>Deinococcus carri NBRC 110142.</title>
        <authorList>
            <person name="Ichikawa N."/>
            <person name="Katano-Makiyama Y."/>
            <person name="Hidaka K."/>
        </authorList>
    </citation>
    <scope>NUCLEOTIDE SEQUENCE [LARGE SCALE GENOMIC DNA]</scope>
    <source>
        <strain evidence="1 2">NBRC 110142</strain>
    </source>
</reference>
<gene>
    <name evidence="1" type="ORF">Dcar01_00206</name>
</gene>
<name>A0ABP9W309_9DEIO</name>
<proteinExistence type="predicted"/>
<dbReference type="EMBL" id="BAABRP010000001">
    <property type="protein sequence ID" value="GAA5511496.1"/>
    <property type="molecule type" value="Genomic_DNA"/>
</dbReference>
<dbReference type="Proteomes" id="UP001401887">
    <property type="component" value="Unassembled WGS sequence"/>
</dbReference>